<dbReference type="InterPro" id="IPR040476">
    <property type="entry name" value="CSD2"/>
</dbReference>
<dbReference type="InterPro" id="IPR004476">
    <property type="entry name" value="RNase_II/RNase_R"/>
</dbReference>
<dbReference type="InterPro" id="IPR012340">
    <property type="entry name" value="NA-bd_OB-fold"/>
</dbReference>
<accession>A0A450XHG1</accession>
<dbReference type="EMBL" id="CAADGH010000041">
    <property type="protein sequence ID" value="VFK76098.1"/>
    <property type="molecule type" value="Genomic_DNA"/>
</dbReference>
<protein>
    <recommendedName>
        <fullName evidence="8">Ribonuclease R</fullName>
        <shortName evidence="8">RNase R</shortName>
        <ecNumber evidence="8">3.1.13.1</ecNumber>
    </recommendedName>
</protein>
<keyword evidence="6 8" id="KW-0269">Exonuclease</keyword>
<reference evidence="11" key="1">
    <citation type="submission" date="2019-02" db="EMBL/GenBank/DDBJ databases">
        <authorList>
            <person name="Gruber-Vodicka R. H."/>
            <person name="Seah K. B. B."/>
        </authorList>
    </citation>
    <scope>NUCLEOTIDE SEQUENCE</scope>
    <source>
        <strain evidence="11">BECK_BZ197</strain>
        <strain evidence="13">BECK_BZ198</strain>
        <strain evidence="12">BECK_BZ199</strain>
    </source>
</reference>
<dbReference type="GO" id="GO:0003723">
    <property type="term" value="F:RNA binding"/>
    <property type="evidence" value="ECO:0007669"/>
    <property type="project" value="UniProtKB-UniRule"/>
</dbReference>
<dbReference type="Pfam" id="PF00575">
    <property type="entry name" value="S1"/>
    <property type="match status" value="1"/>
</dbReference>
<dbReference type="PANTHER" id="PTHR23355:SF9">
    <property type="entry name" value="DIS3-LIKE EXONUCLEASE 2"/>
    <property type="match status" value="1"/>
</dbReference>
<dbReference type="CDD" id="cd04471">
    <property type="entry name" value="S1_RNase_R"/>
    <property type="match status" value="1"/>
</dbReference>
<dbReference type="InterPro" id="IPR011805">
    <property type="entry name" value="RNase_R"/>
</dbReference>
<proteinExistence type="inferred from homology"/>
<dbReference type="EC" id="3.1.13.1" evidence="8"/>
<evidence type="ECO:0000256" key="3">
    <source>
        <dbReference type="ARBA" id="ARBA00022490"/>
    </source>
</evidence>
<comment type="subcellular location">
    <subcellularLocation>
        <location evidence="2 8">Cytoplasm</location>
    </subcellularLocation>
</comment>
<comment type="function">
    <text evidence="8">3'-5' exoribonuclease that releases 5'-nucleoside monophosphates and is involved in maturation of structured RNAs.</text>
</comment>
<dbReference type="EMBL" id="CAADFQ010000043">
    <property type="protein sequence ID" value="VFK33311.1"/>
    <property type="molecule type" value="Genomic_DNA"/>
</dbReference>
<dbReference type="NCBIfam" id="TIGR00358">
    <property type="entry name" value="3_prime_RNase"/>
    <property type="match status" value="1"/>
</dbReference>
<dbReference type="InterPro" id="IPR022966">
    <property type="entry name" value="RNase_II/R_CS"/>
</dbReference>
<dbReference type="InterPro" id="IPR003029">
    <property type="entry name" value="S1_domain"/>
</dbReference>
<dbReference type="InterPro" id="IPR013223">
    <property type="entry name" value="RNase_B_OB_dom"/>
</dbReference>
<dbReference type="Gene3D" id="2.40.50.140">
    <property type="entry name" value="Nucleic acid-binding proteins"/>
    <property type="match status" value="2"/>
</dbReference>
<dbReference type="Pfam" id="PF17876">
    <property type="entry name" value="CSD2"/>
    <property type="match status" value="1"/>
</dbReference>
<dbReference type="GO" id="GO:0005829">
    <property type="term" value="C:cytosol"/>
    <property type="evidence" value="ECO:0007669"/>
    <property type="project" value="UniProtKB-ARBA"/>
</dbReference>
<comment type="catalytic activity">
    <reaction evidence="1 8">
        <text>Exonucleolytic cleavage in the 3'- to 5'-direction to yield nucleoside 5'-phosphates.</text>
        <dbReference type="EC" id="3.1.13.1"/>
    </reaction>
</comment>
<dbReference type="SMART" id="SM00955">
    <property type="entry name" value="RNB"/>
    <property type="match status" value="1"/>
</dbReference>
<dbReference type="InterPro" id="IPR001900">
    <property type="entry name" value="RNase_II/R"/>
</dbReference>
<evidence type="ECO:0000256" key="6">
    <source>
        <dbReference type="ARBA" id="ARBA00022839"/>
    </source>
</evidence>
<evidence type="ECO:0000313" key="12">
    <source>
        <dbReference type="EMBL" id="VFK33311.1"/>
    </source>
</evidence>
<evidence type="ECO:0000256" key="9">
    <source>
        <dbReference type="SAM" id="MobiDB-lite"/>
    </source>
</evidence>
<evidence type="ECO:0000256" key="1">
    <source>
        <dbReference type="ARBA" id="ARBA00001849"/>
    </source>
</evidence>
<dbReference type="InterPro" id="IPR011129">
    <property type="entry name" value="CSD"/>
</dbReference>
<dbReference type="PANTHER" id="PTHR23355">
    <property type="entry name" value="RIBONUCLEASE"/>
    <property type="match status" value="1"/>
</dbReference>
<dbReference type="GO" id="GO:0006402">
    <property type="term" value="P:mRNA catabolic process"/>
    <property type="evidence" value="ECO:0007669"/>
    <property type="project" value="TreeGrafter"/>
</dbReference>
<evidence type="ECO:0000259" key="10">
    <source>
        <dbReference type="PROSITE" id="PS50126"/>
    </source>
</evidence>
<dbReference type="Pfam" id="PF00773">
    <property type="entry name" value="RNB"/>
    <property type="match status" value="1"/>
</dbReference>
<evidence type="ECO:0000256" key="2">
    <source>
        <dbReference type="ARBA" id="ARBA00004496"/>
    </source>
</evidence>
<feature type="domain" description="S1 motif" evidence="10">
    <location>
        <begin position="642"/>
        <end position="723"/>
    </location>
</feature>
<dbReference type="InterPro" id="IPR050180">
    <property type="entry name" value="RNR_Ribonuclease"/>
</dbReference>
<dbReference type="PROSITE" id="PS50126">
    <property type="entry name" value="S1"/>
    <property type="match status" value="1"/>
</dbReference>
<dbReference type="AlphaFoldDB" id="A0A450XHG1"/>
<sequence length="723" mass="82245">MYNTNWQPDLDPQAAREAREYDQPIASREHLLHLLTERGIPLTFREIAAELGFIEGEQRVALNRRLRAMQRDGQLIRNRKRGYSLAEDKEQISGRVAAHPDGFGFLIPEHGEDVYLPPREMRALFHDDLAVVSVIGIDRRGRKEGILLEILQRNTIRIAGQLVTERGLRLVVPDHKRIHHNVLIPDDQIGGAVDGQIVLAQLTEQPTSRSQPVGRIVRILGQPMAPGIEIDIAIHSHGLPAEWPGAVLREAHRLDAEVPEADKQGRVDLRSLPLVTIDGADARDFDDAVYCRPTPSGWKLLVAIADVSAYVTPGTPLDREAYRRGASVYFPERVIPMLPESLSNGLCSLNPQVDRLCLACEMLIDKQGNTIRSRFIRGVMRSQARLTYHQVADILVARDPDACRRHSDLLPHLEQLYRLYHALERARGQRGAIQFDRTETRIVFGPDQKIDRIEPLVRNDAHRIIEECMIAANVAAARFLQRRKMPALYRVHDGPTADKLEDLRAFLRGFGLRLRGGQSPEPIHYANLLKKIAKRSDAHLIQTVLLRSLAQATYNPDNTGHFGLAHECYTHFTSPIRRYPDLLVHRAICHLLQRGKRSDSPIDPQTLPELGAHCSHTERRADEANWDVIDWLKCQYMQDKVGETFPGRITTVTSFGLFVELDGIYVEGLIHISALRNDYYHFDPIHHRLLGERTRRSYRIADPIQVRLVRVDLDQRKIDFELA</sequence>
<keyword evidence="7 8" id="KW-0694">RNA-binding</keyword>
<dbReference type="Pfam" id="PF08206">
    <property type="entry name" value="OB_RNB"/>
    <property type="match status" value="1"/>
</dbReference>
<dbReference type="SMART" id="SM00357">
    <property type="entry name" value="CSP"/>
    <property type="match status" value="1"/>
</dbReference>
<name>A0A450XHG1_9GAMM</name>
<keyword evidence="3 8" id="KW-0963">Cytoplasm</keyword>
<evidence type="ECO:0000256" key="4">
    <source>
        <dbReference type="ARBA" id="ARBA00022722"/>
    </source>
</evidence>
<keyword evidence="4 8" id="KW-0540">Nuclease</keyword>
<comment type="similarity">
    <text evidence="8">Belongs to the RNR ribonuclease family. RNase R subfamily.</text>
</comment>
<evidence type="ECO:0000313" key="13">
    <source>
        <dbReference type="EMBL" id="VFK76098.1"/>
    </source>
</evidence>
<dbReference type="HAMAP" id="MF_01895">
    <property type="entry name" value="RNase_R"/>
    <property type="match status" value="1"/>
</dbReference>
<dbReference type="SUPFAM" id="SSF50249">
    <property type="entry name" value="Nucleic acid-binding proteins"/>
    <property type="match status" value="3"/>
</dbReference>
<dbReference type="SMART" id="SM00316">
    <property type="entry name" value="S1"/>
    <property type="match status" value="1"/>
</dbReference>
<evidence type="ECO:0000256" key="8">
    <source>
        <dbReference type="HAMAP-Rule" id="MF_01895"/>
    </source>
</evidence>
<gene>
    <name evidence="8" type="primary">rnr</name>
    <name evidence="11" type="ORF">BECKMB1821G_GA0114241_104124</name>
    <name evidence="13" type="ORF">BECKMB1821H_GA0114242_104126</name>
    <name evidence="12" type="ORF">BECKMB1821I_GA0114274_104326</name>
</gene>
<dbReference type="PROSITE" id="PS01175">
    <property type="entry name" value="RIBONUCLEASE_II"/>
    <property type="match status" value="1"/>
</dbReference>
<dbReference type="EMBL" id="CAADFO010000041">
    <property type="protein sequence ID" value="VFK28760.1"/>
    <property type="molecule type" value="Genomic_DNA"/>
</dbReference>
<evidence type="ECO:0000256" key="5">
    <source>
        <dbReference type="ARBA" id="ARBA00022801"/>
    </source>
</evidence>
<dbReference type="NCBIfam" id="TIGR02063">
    <property type="entry name" value="RNase_R"/>
    <property type="match status" value="1"/>
</dbReference>
<dbReference type="GO" id="GO:0008859">
    <property type="term" value="F:exoribonuclease II activity"/>
    <property type="evidence" value="ECO:0007669"/>
    <property type="project" value="UniProtKB-UniRule"/>
</dbReference>
<keyword evidence="5 8" id="KW-0378">Hydrolase</keyword>
<evidence type="ECO:0000256" key="7">
    <source>
        <dbReference type="ARBA" id="ARBA00022884"/>
    </source>
</evidence>
<organism evidence="11">
    <name type="scientific">Candidatus Kentrum sp. MB</name>
    <dbReference type="NCBI Taxonomy" id="2138164"/>
    <lineage>
        <taxon>Bacteria</taxon>
        <taxon>Pseudomonadati</taxon>
        <taxon>Pseudomonadota</taxon>
        <taxon>Gammaproteobacteria</taxon>
        <taxon>Candidatus Kentrum</taxon>
    </lineage>
</organism>
<evidence type="ECO:0000313" key="11">
    <source>
        <dbReference type="EMBL" id="VFK28760.1"/>
    </source>
</evidence>
<feature type="region of interest" description="Disordered" evidence="9">
    <location>
        <begin position="1"/>
        <end position="20"/>
    </location>
</feature>